<sequence length="132" mass="15047">MGPRNSTHGTPTTKSPTNEGSSNSRIRACHTNDEWKNHFKEHKKKNKLVVIDFTTAWCGPCRSMEPVLKELSDKYTDVEFVKIDMDELPGVAAEYGIHVLPSFLLMKKGNQLDKVIGARKDELQNKIKKHRK</sequence>
<dbReference type="Pfam" id="PF00085">
    <property type="entry name" value="Thioredoxin"/>
    <property type="match status" value="1"/>
</dbReference>
<keyword evidence="2" id="KW-1015">Disulfide bond</keyword>
<evidence type="ECO:0000313" key="6">
    <source>
        <dbReference type="EMBL" id="PON67471.1"/>
    </source>
</evidence>
<dbReference type="OrthoDB" id="10263751at2759"/>
<dbReference type="Gene3D" id="3.40.30.10">
    <property type="entry name" value="Glutaredoxin"/>
    <property type="match status" value="1"/>
</dbReference>
<gene>
    <name evidence="6" type="ORF">PanWU01x14_102740</name>
</gene>
<organism evidence="6 7">
    <name type="scientific">Parasponia andersonii</name>
    <name type="common">Sponia andersonii</name>
    <dbReference type="NCBI Taxonomy" id="3476"/>
    <lineage>
        <taxon>Eukaryota</taxon>
        <taxon>Viridiplantae</taxon>
        <taxon>Streptophyta</taxon>
        <taxon>Embryophyta</taxon>
        <taxon>Tracheophyta</taxon>
        <taxon>Spermatophyta</taxon>
        <taxon>Magnoliopsida</taxon>
        <taxon>eudicotyledons</taxon>
        <taxon>Gunneridae</taxon>
        <taxon>Pentapetalae</taxon>
        <taxon>rosids</taxon>
        <taxon>fabids</taxon>
        <taxon>Rosales</taxon>
        <taxon>Cannabaceae</taxon>
        <taxon>Parasponia</taxon>
    </lineage>
</organism>
<dbReference type="STRING" id="3476.A0A2P5D2F3"/>
<dbReference type="EMBL" id="JXTB01000071">
    <property type="protein sequence ID" value="PON67471.1"/>
    <property type="molecule type" value="Genomic_DNA"/>
</dbReference>
<dbReference type="CDD" id="cd02947">
    <property type="entry name" value="TRX_family"/>
    <property type="match status" value="1"/>
</dbReference>
<dbReference type="InterPro" id="IPR013766">
    <property type="entry name" value="Thioredoxin_domain"/>
</dbReference>
<accession>A0A2P5D2F3</accession>
<keyword evidence="1" id="KW-0813">Transport</keyword>
<feature type="region of interest" description="Disordered" evidence="4">
    <location>
        <begin position="1"/>
        <end position="27"/>
    </location>
</feature>
<dbReference type="PANTHER" id="PTHR10438">
    <property type="entry name" value="THIOREDOXIN"/>
    <property type="match status" value="1"/>
</dbReference>
<dbReference type="Proteomes" id="UP000237105">
    <property type="component" value="Unassembled WGS sequence"/>
</dbReference>
<evidence type="ECO:0000259" key="5">
    <source>
        <dbReference type="PROSITE" id="PS51352"/>
    </source>
</evidence>
<feature type="domain" description="Thioredoxin" evidence="5">
    <location>
        <begin position="4"/>
        <end position="132"/>
    </location>
</feature>
<dbReference type="AlphaFoldDB" id="A0A2P5D2F3"/>
<protein>
    <submittedName>
        <fullName evidence="6">Thioredoxin</fullName>
    </submittedName>
</protein>
<dbReference type="InterPro" id="IPR036249">
    <property type="entry name" value="Thioredoxin-like_sf"/>
</dbReference>
<evidence type="ECO:0000256" key="1">
    <source>
        <dbReference type="ARBA" id="ARBA00022982"/>
    </source>
</evidence>
<dbReference type="PANTHER" id="PTHR10438:SF463">
    <property type="entry name" value="THIOREDOXIN"/>
    <property type="match status" value="1"/>
</dbReference>
<proteinExistence type="predicted"/>
<dbReference type="InterPro" id="IPR017937">
    <property type="entry name" value="Thioredoxin_CS"/>
</dbReference>
<evidence type="ECO:0000256" key="4">
    <source>
        <dbReference type="SAM" id="MobiDB-lite"/>
    </source>
</evidence>
<dbReference type="SUPFAM" id="SSF52833">
    <property type="entry name" value="Thioredoxin-like"/>
    <property type="match status" value="1"/>
</dbReference>
<keyword evidence="3" id="KW-0676">Redox-active center</keyword>
<reference evidence="7" key="1">
    <citation type="submission" date="2016-06" db="EMBL/GenBank/DDBJ databases">
        <title>Parallel loss of symbiosis genes in relatives of nitrogen-fixing non-legume Parasponia.</title>
        <authorList>
            <person name="Van Velzen R."/>
            <person name="Holmer R."/>
            <person name="Bu F."/>
            <person name="Rutten L."/>
            <person name="Van Zeijl A."/>
            <person name="Liu W."/>
            <person name="Santuari L."/>
            <person name="Cao Q."/>
            <person name="Sharma T."/>
            <person name="Shen D."/>
            <person name="Roswanjaya Y."/>
            <person name="Wardhani T."/>
            <person name="Kalhor M.S."/>
            <person name="Jansen J."/>
            <person name="Van den Hoogen J."/>
            <person name="Gungor B."/>
            <person name="Hartog M."/>
            <person name="Hontelez J."/>
            <person name="Verver J."/>
            <person name="Yang W.-C."/>
            <person name="Schijlen E."/>
            <person name="Repin R."/>
            <person name="Schilthuizen M."/>
            <person name="Schranz E."/>
            <person name="Heidstra R."/>
            <person name="Miyata K."/>
            <person name="Fedorova E."/>
            <person name="Kohlen W."/>
            <person name="Bisseling T."/>
            <person name="Smit S."/>
            <person name="Geurts R."/>
        </authorList>
    </citation>
    <scope>NUCLEOTIDE SEQUENCE [LARGE SCALE GENOMIC DNA]</scope>
    <source>
        <strain evidence="7">cv. WU1-14</strain>
    </source>
</reference>
<dbReference type="FunFam" id="3.40.30.10:FF:000245">
    <property type="entry name" value="Thioredoxin"/>
    <property type="match status" value="1"/>
</dbReference>
<dbReference type="PROSITE" id="PS00194">
    <property type="entry name" value="THIOREDOXIN_1"/>
    <property type="match status" value="1"/>
</dbReference>
<name>A0A2P5D2F3_PARAD</name>
<evidence type="ECO:0000256" key="2">
    <source>
        <dbReference type="ARBA" id="ARBA00023157"/>
    </source>
</evidence>
<keyword evidence="1" id="KW-0249">Electron transport</keyword>
<dbReference type="PROSITE" id="PS51352">
    <property type="entry name" value="THIOREDOXIN_2"/>
    <property type="match status" value="1"/>
</dbReference>
<evidence type="ECO:0000256" key="3">
    <source>
        <dbReference type="ARBA" id="ARBA00023284"/>
    </source>
</evidence>
<feature type="compositionally biased region" description="Polar residues" evidence="4">
    <location>
        <begin position="1"/>
        <end position="25"/>
    </location>
</feature>
<keyword evidence="7" id="KW-1185">Reference proteome</keyword>
<comment type="caution">
    <text evidence="6">The sequence shown here is derived from an EMBL/GenBank/DDBJ whole genome shotgun (WGS) entry which is preliminary data.</text>
</comment>
<dbReference type="InterPro" id="IPR050620">
    <property type="entry name" value="Thioredoxin_H-type-like"/>
</dbReference>
<evidence type="ECO:0000313" key="7">
    <source>
        <dbReference type="Proteomes" id="UP000237105"/>
    </source>
</evidence>